<dbReference type="Pfam" id="PF01476">
    <property type="entry name" value="LysM"/>
    <property type="match status" value="1"/>
</dbReference>
<dbReference type="AlphaFoldDB" id="B3QTL8"/>
<dbReference type="STRING" id="517418.Ctha_0293"/>
<dbReference type="InterPro" id="IPR036779">
    <property type="entry name" value="LysM_dom_sf"/>
</dbReference>
<dbReference type="PROSITE" id="PS51257">
    <property type="entry name" value="PROKAR_LIPOPROTEIN"/>
    <property type="match status" value="1"/>
</dbReference>
<name>B3QTL8_CHLT3</name>
<dbReference type="SUPFAM" id="SSF54106">
    <property type="entry name" value="LysM domain"/>
    <property type="match status" value="1"/>
</dbReference>
<dbReference type="Pfam" id="PF01464">
    <property type="entry name" value="SLT"/>
    <property type="match status" value="1"/>
</dbReference>
<sequence>MLKLPFFQMLVRLFCFSCLPILAGCAATQTPISIDDYQLHNDCRLFTAPPKITLYPSRTWDDLRAAHRQIAEIDSTPAPANFADSTAIQIGYAHILYQAALKALQRTPMPDKETAREALTEALEIISSVLAQPDLKADPQLSRLALYVVQTYDDHIQKLSELEGDAPALLVYERLFGNPENTIVDENLFLGILLPKTEIPLELNYQVKKFITFYSSRFHDIFQRYLNRAEIYFPMMQKIIEEENVPPEIIYLTIVESGVNPHARSHANAVGAWQFIKSTGRLFDLHGNNWFDERQDIEKSTRSAMRLLKSLHQRYGDWYLALAAYNAGTGKINRAIRRSGKKNFWELTRYLRTETRQYVARYIAASIIAMHPEHFGFTSLEFEEIEETELVTVPNCLSLDVLSQSIGMPKEQLQFLNPELRQDVTPPAYKNYPLRVPKRLASSAQQAIDSIPDSEQLFFTLYKLKQNESLSRIAKKLDVTPSILQEINHLKSSVVPRGKVLMMPTSPEAFAETHFSRRELSDDSRERRRRRRRYKQPASEENISLVQVYRKIQTDLQAEEKE</sequence>
<dbReference type="CAZy" id="CBM50">
    <property type="family name" value="Carbohydrate-Binding Module Family 50"/>
</dbReference>
<dbReference type="InterPro" id="IPR023346">
    <property type="entry name" value="Lysozyme-like_dom_sf"/>
</dbReference>
<dbReference type="CDD" id="cd16894">
    <property type="entry name" value="MltD-like"/>
    <property type="match status" value="1"/>
</dbReference>
<feature type="domain" description="LysM" evidence="4">
    <location>
        <begin position="461"/>
        <end position="504"/>
    </location>
</feature>
<evidence type="ECO:0000313" key="6">
    <source>
        <dbReference type="Proteomes" id="UP000001208"/>
    </source>
</evidence>
<feature type="signal peptide" evidence="3">
    <location>
        <begin position="1"/>
        <end position="23"/>
    </location>
</feature>
<dbReference type="SMART" id="SM00257">
    <property type="entry name" value="LysM"/>
    <property type="match status" value="1"/>
</dbReference>
<evidence type="ECO:0000256" key="1">
    <source>
        <dbReference type="ARBA" id="ARBA00007734"/>
    </source>
</evidence>
<dbReference type="InterPro" id="IPR008258">
    <property type="entry name" value="Transglycosylase_SLT_dom_1"/>
</dbReference>
<dbReference type="CAZy" id="GH23">
    <property type="family name" value="Glycoside Hydrolase Family 23"/>
</dbReference>
<dbReference type="eggNOG" id="COG0741">
    <property type="taxonomic scope" value="Bacteria"/>
</dbReference>
<organism evidence="5 6">
    <name type="scientific">Chloroherpeton thalassium (strain ATCC 35110 / GB-78)</name>
    <dbReference type="NCBI Taxonomy" id="517418"/>
    <lineage>
        <taxon>Bacteria</taxon>
        <taxon>Pseudomonadati</taxon>
        <taxon>Chlorobiota</taxon>
        <taxon>Chlorobiia</taxon>
        <taxon>Chlorobiales</taxon>
        <taxon>Chloroherpetonaceae</taxon>
        <taxon>Chloroherpeton</taxon>
    </lineage>
</organism>
<proteinExistence type="inferred from homology"/>
<dbReference type="InterPro" id="IPR018392">
    <property type="entry name" value="LysM"/>
</dbReference>
<evidence type="ECO:0000259" key="4">
    <source>
        <dbReference type="SMART" id="SM00257"/>
    </source>
</evidence>
<dbReference type="SUPFAM" id="SSF53955">
    <property type="entry name" value="Lysozyme-like"/>
    <property type="match status" value="1"/>
</dbReference>
<feature type="chain" id="PRO_5002797781" evidence="3">
    <location>
        <begin position="24"/>
        <end position="562"/>
    </location>
</feature>
<dbReference type="Gene3D" id="1.10.530.10">
    <property type="match status" value="1"/>
</dbReference>
<dbReference type="eggNOG" id="COG1388">
    <property type="taxonomic scope" value="Bacteria"/>
</dbReference>
<dbReference type="HOGENOM" id="CLU_484595_0_0_10"/>
<evidence type="ECO:0000256" key="3">
    <source>
        <dbReference type="SAM" id="SignalP"/>
    </source>
</evidence>
<dbReference type="PANTHER" id="PTHR37423">
    <property type="entry name" value="SOLUBLE LYTIC MUREIN TRANSGLYCOSYLASE-RELATED"/>
    <property type="match status" value="1"/>
</dbReference>
<dbReference type="OrthoDB" id="9815002at2"/>
<keyword evidence="6" id="KW-1185">Reference proteome</keyword>
<evidence type="ECO:0000256" key="2">
    <source>
        <dbReference type="SAM" id="MobiDB-lite"/>
    </source>
</evidence>
<reference evidence="5 6" key="1">
    <citation type="submission" date="2008-06" db="EMBL/GenBank/DDBJ databases">
        <title>Complete sequence of Chloroherpeton thalassium ATCC 35110.</title>
        <authorList>
            <consortium name="US DOE Joint Genome Institute"/>
            <person name="Lucas S."/>
            <person name="Copeland A."/>
            <person name="Lapidus A."/>
            <person name="Glavina del Rio T."/>
            <person name="Dalin E."/>
            <person name="Tice H."/>
            <person name="Bruce D."/>
            <person name="Goodwin L."/>
            <person name="Pitluck S."/>
            <person name="Schmutz J."/>
            <person name="Larimer F."/>
            <person name="Land M."/>
            <person name="Hauser L."/>
            <person name="Kyrpides N."/>
            <person name="Mikhailova N."/>
            <person name="Liu Z."/>
            <person name="Li T."/>
            <person name="Zhao F."/>
            <person name="Overmann J."/>
            <person name="Bryant D.A."/>
            <person name="Richardson P."/>
        </authorList>
    </citation>
    <scope>NUCLEOTIDE SEQUENCE [LARGE SCALE GENOMIC DNA]</scope>
    <source>
        <strain evidence="6">ATCC 35110 / GB-78</strain>
    </source>
</reference>
<keyword evidence="3" id="KW-0732">Signal</keyword>
<gene>
    <name evidence="5" type="ordered locus">Ctha_0293</name>
</gene>
<dbReference type="PANTHER" id="PTHR37423:SF2">
    <property type="entry name" value="MEMBRANE-BOUND LYTIC MUREIN TRANSGLYCOSYLASE C"/>
    <property type="match status" value="1"/>
</dbReference>
<feature type="compositionally biased region" description="Basic and acidic residues" evidence="2">
    <location>
        <begin position="514"/>
        <end position="526"/>
    </location>
</feature>
<dbReference type="KEGG" id="cts:Ctha_0293"/>
<comment type="similarity">
    <text evidence="1">Belongs to the transglycosylase Slt family.</text>
</comment>
<dbReference type="Gene3D" id="3.10.350.10">
    <property type="entry name" value="LysM domain"/>
    <property type="match status" value="1"/>
</dbReference>
<accession>B3QTL8</accession>
<dbReference type="Proteomes" id="UP000001208">
    <property type="component" value="Chromosome"/>
</dbReference>
<dbReference type="EMBL" id="CP001100">
    <property type="protein sequence ID" value="ACF12764.1"/>
    <property type="molecule type" value="Genomic_DNA"/>
</dbReference>
<protein>
    <submittedName>
        <fullName evidence="5">Lytic transglycosylase catalytic</fullName>
    </submittedName>
</protein>
<feature type="region of interest" description="Disordered" evidence="2">
    <location>
        <begin position="512"/>
        <end position="538"/>
    </location>
</feature>
<evidence type="ECO:0000313" key="5">
    <source>
        <dbReference type="EMBL" id="ACF12764.1"/>
    </source>
</evidence>